<dbReference type="Gene3D" id="3.40.50.11190">
    <property type="match status" value="1"/>
</dbReference>
<evidence type="ECO:0000313" key="2">
    <source>
        <dbReference type="Proteomes" id="UP001595841"/>
    </source>
</evidence>
<evidence type="ECO:0008006" key="3">
    <source>
        <dbReference type="Google" id="ProtNLM"/>
    </source>
</evidence>
<accession>A0ABV8PP17</accession>
<keyword evidence="2" id="KW-1185">Reference proteome</keyword>
<organism evidence="1 2">
    <name type="scientific">Flagellimonas marina</name>
    <dbReference type="NCBI Taxonomy" id="1775168"/>
    <lineage>
        <taxon>Bacteria</taxon>
        <taxon>Pseudomonadati</taxon>
        <taxon>Bacteroidota</taxon>
        <taxon>Flavobacteriia</taxon>
        <taxon>Flavobacteriales</taxon>
        <taxon>Flavobacteriaceae</taxon>
        <taxon>Flagellimonas</taxon>
    </lineage>
</organism>
<comment type="caution">
    <text evidence="1">The sequence shown here is derived from an EMBL/GenBank/DDBJ whole genome shotgun (WGS) entry which is preliminary data.</text>
</comment>
<dbReference type="Proteomes" id="UP001595841">
    <property type="component" value="Unassembled WGS sequence"/>
</dbReference>
<reference evidence="2" key="1">
    <citation type="journal article" date="2019" name="Int. J. Syst. Evol. Microbiol.">
        <title>The Global Catalogue of Microorganisms (GCM) 10K type strain sequencing project: providing services to taxonomists for standard genome sequencing and annotation.</title>
        <authorList>
            <consortium name="The Broad Institute Genomics Platform"/>
            <consortium name="The Broad Institute Genome Sequencing Center for Infectious Disease"/>
            <person name="Wu L."/>
            <person name="Ma J."/>
        </authorList>
    </citation>
    <scope>NUCLEOTIDE SEQUENCE [LARGE SCALE GENOMIC DNA]</scope>
    <source>
        <strain evidence="2">CGMCC 1.15774</strain>
    </source>
</reference>
<dbReference type="SUPFAM" id="SSF53756">
    <property type="entry name" value="UDP-Glycosyltransferase/glycogen phosphorylase"/>
    <property type="match status" value="1"/>
</dbReference>
<name>A0ABV8PP17_9FLAO</name>
<dbReference type="RefSeq" id="WP_379766819.1">
    <property type="nucleotide sequence ID" value="NZ_JBHSCL010000009.1"/>
</dbReference>
<gene>
    <name evidence="1" type="ORF">ACFOWS_16230</name>
</gene>
<dbReference type="EMBL" id="JBHSCL010000009">
    <property type="protein sequence ID" value="MFC4221702.1"/>
    <property type="molecule type" value="Genomic_DNA"/>
</dbReference>
<evidence type="ECO:0000313" key="1">
    <source>
        <dbReference type="EMBL" id="MFC4221702.1"/>
    </source>
</evidence>
<dbReference type="Gene3D" id="3.40.50.2000">
    <property type="entry name" value="Glycogen Phosphorylase B"/>
    <property type="match status" value="1"/>
</dbReference>
<proteinExistence type="predicted"/>
<sequence>MIRGKRILFRVDAGEQIGLGHFFRSYHLAKALRSKGFYVAFVHTESLFWGQLPSFEFEHYNLKSGKEEDQTVEICIGGDFDLLYVDAICSFSEEKLKKVKPRTKVVFYQNLTESRFLSDIFILPSIHQNDSFFEGFIKSGTKVYQGLEYSILNERVNEAKQLGKNCGLKVNEVGIISGGSDPRNVLGAVYNLLDFDRWQEIIFVFYFGVNYLHHGSIPPSLPNNVSFKEFDFDKVIESDVVIAAFGVSTYELLSIGMPVISIGHQKSNTIASDFLANRTGALYHLGLIDDIDEGQLNQAINTFLDADFREKLGNRAKEIVDHKGVSRVIRIIEETL</sequence>
<protein>
    <recommendedName>
        <fullName evidence="3">UDP-2,4-diacetamido-2,4, 6-trideoxy-beta-L-altropyranose hydrolase</fullName>
    </recommendedName>
</protein>